<gene>
    <name evidence="1" type="ORF">I2501_31695</name>
</gene>
<dbReference type="Proteomes" id="UP000657385">
    <property type="component" value="Unassembled WGS sequence"/>
</dbReference>
<proteinExistence type="predicted"/>
<keyword evidence="2" id="KW-1185">Reference proteome</keyword>
<reference evidence="1" key="1">
    <citation type="submission" date="2020-11" db="EMBL/GenBank/DDBJ databases">
        <title>Isolation and identification of active actinomycetes.</title>
        <authorList>
            <person name="Yu B."/>
        </authorList>
    </citation>
    <scope>NUCLEOTIDE SEQUENCE</scope>
    <source>
        <strain evidence="1">NEAU-YB345</strain>
    </source>
</reference>
<evidence type="ECO:0000313" key="2">
    <source>
        <dbReference type="Proteomes" id="UP000657385"/>
    </source>
</evidence>
<accession>A0A931FI68</accession>
<name>A0A931FI68_9ACTN</name>
<organism evidence="1 2">
    <name type="scientific">Streptacidiphilus fuscans</name>
    <dbReference type="NCBI Taxonomy" id="2789292"/>
    <lineage>
        <taxon>Bacteria</taxon>
        <taxon>Bacillati</taxon>
        <taxon>Actinomycetota</taxon>
        <taxon>Actinomycetes</taxon>
        <taxon>Kitasatosporales</taxon>
        <taxon>Streptomycetaceae</taxon>
        <taxon>Streptacidiphilus</taxon>
    </lineage>
</organism>
<dbReference type="AlphaFoldDB" id="A0A931FI68"/>
<dbReference type="EMBL" id="JADPRT010000017">
    <property type="protein sequence ID" value="MBF9072591.1"/>
    <property type="molecule type" value="Genomic_DNA"/>
</dbReference>
<dbReference type="RefSeq" id="WP_196197759.1">
    <property type="nucleotide sequence ID" value="NZ_JADPRT010000017.1"/>
</dbReference>
<comment type="caution">
    <text evidence="1">The sequence shown here is derived from an EMBL/GenBank/DDBJ whole genome shotgun (WGS) entry which is preliminary data.</text>
</comment>
<protein>
    <submittedName>
        <fullName evidence="1">Uncharacterized protein</fullName>
    </submittedName>
</protein>
<evidence type="ECO:0000313" key="1">
    <source>
        <dbReference type="EMBL" id="MBF9072591.1"/>
    </source>
</evidence>
<sequence length="133" mass="14358">MLDGVDVGPEVPETPETRETRAFVAALLADGAADHDPDPAAALPVPEADARTVVREARRLAQRGLSGSVRPVPDEGLTAVAEALVVDEHPSAHRWSEGERREVVRWVALLIERFGEDGVQELILALAERRAEA</sequence>